<dbReference type="EMBL" id="CAUWAG010000010">
    <property type="protein sequence ID" value="CAJ2506601.1"/>
    <property type="molecule type" value="Genomic_DNA"/>
</dbReference>
<name>A0AAI8YIZ3_9PEZI</name>
<gene>
    <name evidence="1" type="ORF">KHLLAP_LOCUS7069</name>
</gene>
<proteinExistence type="predicted"/>
<protein>
    <submittedName>
        <fullName evidence="1">Uu.00g077870.m01.CDS01</fullName>
    </submittedName>
</protein>
<reference evidence="1" key="1">
    <citation type="submission" date="2023-10" db="EMBL/GenBank/DDBJ databases">
        <authorList>
            <person name="Hackl T."/>
        </authorList>
    </citation>
    <scope>NUCLEOTIDE SEQUENCE</scope>
</reference>
<evidence type="ECO:0000313" key="1">
    <source>
        <dbReference type="EMBL" id="CAJ2506601.1"/>
    </source>
</evidence>
<keyword evidence="2" id="KW-1185">Reference proteome</keyword>
<organism evidence="1 2">
    <name type="scientific">Anthostomella pinea</name>
    <dbReference type="NCBI Taxonomy" id="933095"/>
    <lineage>
        <taxon>Eukaryota</taxon>
        <taxon>Fungi</taxon>
        <taxon>Dikarya</taxon>
        <taxon>Ascomycota</taxon>
        <taxon>Pezizomycotina</taxon>
        <taxon>Sordariomycetes</taxon>
        <taxon>Xylariomycetidae</taxon>
        <taxon>Xylariales</taxon>
        <taxon>Xylariaceae</taxon>
        <taxon>Anthostomella</taxon>
    </lineage>
</organism>
<accession>A0AAI8YIZ3</accession>
<evidence type="ECO:0000313" key="2">
    <source>
        <dbReference type="Proteomes" id="UP001295740"/>
    </source>
</evidence>
<comment type="caution">
    <text evidence="1">The sequence shown here is derived from an EMBL/GenBank/DDBJ whole genome shotgun (WGS) entry which is preliminary data.</text>
</comment>
<dbReference type="Proteomes" id="UP001295740">
    <property type="component" value="Unassembled WGS sequence"/>
</dbReference>
<dbReference type="AlphaFoldDB" id="A0AAI8YIZ3"/>
<sequence length="179" mass="19275">MSPLSRVSLAVSAITHRDDLVAPDHGFANNCQSWHVEPSPDNTALNLVAMCPSTMYLASGSQDDVLCTSLDMNRCFYNADSVPTLIGSPSSWGPYSQVFQLYPKTCRSPLLATDEDSPVTKSNTILQIECLGHAAWANTFQTTMGAYVANLLPLMGTSPRIAAEAGRFGLRRGGVIYEG</sequence>